<keyword evidence="5 6" id="KW-0472">Membrane</keyword>
<keyword evidence="3 6" id="KW-0812">Transmembrane</keyword>
<feature type="transmembrane region" description="Helical" evidence="6">
    <location>
        <begin position="30"/>
        <end position="50"/>
    </location>
</feature>
<feature type="transmembrane region" description="Helical" evidence="6">
    <location>
        <begin position="62"/>
        <end position="82"/>
    </location>
</feature>
<evidence type="ECO:0000256" key="4">
    <source>
        <dbReference type="ARBA" id="ARBA00022989"/>
    </source>
</evidence>
<dbReference type="GO" id="GO:0005886">
    <property type="term" value="C:plasma membrane"/>
    <property type="evidence" value="ECO:0007669"/>
    <property type="project" value="UniProtKB-SubCell"/>
</dbReference>
<dbReference type="InterPro" id="IPR019108">
    <property type="entry name" value="Caa3_assmbl_CtaG-rel"/>
</dbReference>
<comment type="subcellular location">
    <subcellularLocation>
        <location evidence="1">Cell membrane</location>
        <topology evidence="1">Multi-pass membrane protein</topology>
    </subcellularLocation>
</comment>
<evidence type="ECO:0000256" key="2">
    <source>
        <dbReference type="ARBA" id="ARBA00022475"/>
    </source>
</evidence>
<evidence type="ECO:0000313" key="8">
    <source>
        <dbReference type="Proteomes" id="UP000183050"/>
    </source>
</evidence>
<protein>
    <submittedName>
        <fullName evidence="7">Cytochrome-c oxidase</fullName>
    </submittedName>
</protein>
<feature type="transmembrane region" description="Helical" evidence="6">
    <location>
        <begin position="126"/>
        <end position="149"/>
    </location>
</feature>
<sequence>MKNPALVAGIFALCLALALLATSWNDGSLTAHMIVHMTTVAIAAPLLAIAVSGRRLDPAVHLPWIGPLLASVAELIVVWLWHMPALRRLAEARLDAMLLEQASFLLAGILLWTACFRRHEEGAQRLAGIIGLLFTSIHMTLLGVLLTLAPRPLYGVGEVTCLGFVLGRDTDQQLGGVVMLLVGAAAYMLGALILLADVLKPTSSRGNQCGQG</sequence>
<organism evidence="7 8">
    <name type="scientific">Rhizobium leguminosarum</name>
    <dbReference type="NCBI Taxonomy" id="384"/>
    <lineage>
        <taxon>Bacteria</taxon>
        <taxon>Pseudomonadati</taxon>
        <taxon>Pseudomonadota</taxon>
        <taxon>Alphaproteobacteria</taxon>
        <taxon>Hyphomicrobiales</taxon>
        <taxon>Rhizobiaceae</taxon>
        <taxon>Rhizobium/Agrobacterium group</taxon>
        <taxon>Rhizobium</taxon>
    </lineage>
</organism>
<evidence type="ECO:0000256" key="1">
    <source>
        <dbReference type="ARBA" id="ARBA00004651"/>
    </source>
</evidence>
<dbReference type="Pfam" id="PF09678">
    <property type="entry name" value="Caa3_CtaG"/>
    <property type="match status" value="1"/>
</dbReference>
<evidence type="ECO:0000313" key="7">
    <source>
        <dbReference type="EMBL" id="API51852.1"/>
    </source>
</evidence>
<evidence type="ECO:0000256" key="6">
    <source>
        <dbReference type="SAM" id="Phobius"/>
    </source>
</evidence>
<feature type="transmembrane region" description="Helical" evidence="6">
    <location>
        <begin position="94"/>
        <end position="114"/>
    </location>
</feature>
<reference evidence="7 8" key="1">
    <citation type="submission" date="2016-11" db="EMBL/GenBank/DDBJ databases">
        <title>Rhizobium leguminosarum bv. viciae strain Vaf12 isolated from Vavilovia formosa root nodules from Russia, Dagestan.</title>
        <authorList>
            <person name="Kimeklis A."/>
        </authorList>
    </citation>
    <scope>NUCLEOTIDE SEQUENCE [LARGE SCALE GENOMIC DNA]</scope>
    <source>
        <strain evidence="7 8">Vaf-108</strain>
    </source>
</reference>
<dbReference type="RefSeq" id="WP_072638551.1">
    <property type="nucleotide sequence ID" value="NZ_CP018228.1"/>
</dbReference>
<keyword evidence="4 6" id="KW-1133">Transmembrane helix</keyword>
<keyword evidence="2" id="KW-1003">Cell membrane</keyword>
<dbReference type="AlphaFoldDB" id="A0A1L3Z8E2"/>
<dbReference type="Proteomes" id="UP000183050">
    <property type="component" value="Chromosome"/>
</dbReference>
<dbReference type="EMBL" id="CP018228">
    <property type="protein sequence ID" value="API51852.1"/>
    <property type="molecule type" value="Genomic_DNA"/>
</dbReference>
<evidence type="ECO:0000256" key="5">
    <source>
        <dbReference type="ARBA" id="ARBA00023136"/>
    </source>
</evidence>
<name>A0A1L3Z8E2_RHILE</name>
<evidence type="ECO:0000256" key="3">
    <source>
        <dbReference type="ARBA" id="ARBA00022692"/>
    </source>
</evidence>
<proteinExistence type="predicted"/>
<gene>
    <name evidence="7" type="ORF">BMW22_09610</name>
</gene>
<feature type="transmembrane region" description="Helical" evidence="6">
    <location>
        <begin position="174"/>
        <end position="195"/>
    </location>
</feature>
<accession>A0A1L3Z8E2</accession>